<proteinExistence type="predicted"/>
<keyword evidence="1" id="KW-1133">Transmembrane helix</keyword>
<evidence type="ECO:0000313" key="2">
    <source>
        <dbReference type="EMBL" id="PIT88104.1"/>
    </source>
</evidence>
<evidence type="ECO:0008006" key="4">
    <source>
        <dbReference type="Google" id="ProtNLM"/>
    </source>
</evidence>
<protein>
    <recommendedName>
        <fullName evidence="4">PDZ domain-containing protein</fullName>
    </recommendedName>
</protein>
<gene>
    <name evidence="2" type="ORF">COU29_03780</name>
</gene>
<dbReference type="SUPFAM" id="SSF50156">
    <property type="entry name" value="PDZ domain-like"/>
    <property type="match status" value="1"/>
</dbReference>
<reference evidence="3" key="1">
    <citation type="submission" date="2017-09" db="EMBL/GenBank/DDBJ databases">
        <title>Depth-based differentiation of microbial function through sediment-hosted aquifers and enrichment of novel symbionts in the deep terrestrial subsurface.</title>
        <authorList>
            <person name="Probst A.J."/>
            <person name="Ladd B."/>
            <person name="Jarett J.K."/>
            <person name="Geller-Mcgrath D.E."/>
            <person name="Sieber C.M.K."/>
            <person name="Emerson J.B."/>
            <person name="Anantharaman K."/>
            <person name="Thomas B.C."/>
            <person name="Malmstrom R."/>
            <person name="Stieglmeier M."/>
            <person name="Klingl A."/>
            <person name="Woyke T."/>
            <person name="Ryan C.M."/>
            <person name="Banfield J.F."/>
        </authorList>
    </citation>
    <scope>NUCLEOTIDE SEQUENCE [LARGE SCALE GENOMIC DNA]</scope>
</reference>
<dbReference type="Proteomes" id="UP000231426">
    <property type="component" value="Unassembled WGS sequence"/>
</dbReference>
<evidence type="ECO:0000256" key="1">
    <source>
        <dbReference type="SAM" id="Phobius"/>
    </source>
</evidence>
<evidence type="ECO:0000313" key="3">
    <source>
        <dbReference type="Proteomes" id="UP000231426"/>
    </source>
</evidence>
<organism evidence="2 3">
    <name type="scientific">Candidatus Magasanikbacteria bacterium CG10_big_fil_rev_8_21_14_0_10_36_32</name>
    <dbReference type="NCBI Taxonomy" id="1974646"/>
    <lineage>
        <taxon>Bacteria</taxon>
        <taxon>Candidatus Magasanikiibacteriota</taxon>
    </lineage>
</organism>
<dbReference type="AlphaFoldDB" id="A0A2M6W5Q8"/>
<accession>A0A2M6W5Q8</accession>
<comment type="caution">
    <text evidence="2">The sequence shown here is derived from an EMBL/GenBank/DDBJ whole genome shotgun (WGS) entry which is preliminary data.</text>
</comment>
<dbReference type="EMBL" id="PFBV01000005">
    <property type="protein sequence ID" value="PIT88104.1"/>
    <property type="molecule type" value="Genomic_DNA"/>
</dbReference>
<keyword evidence="1" id="KW-0472">Membrane</keyword>
<name>A0A2M6W5Q8_9BACT</name>
<sequence length="367" mass="41325">MIPPHLPAPSSKIKNHEFLKRMKFLAVIIGFGLITGGASAMMVFGWLWPYYGSSNGIEYQQTDNNVNFTQPDPMIFKEVGERVYSIFSELSSFDQVSYLNQKNKMGEAAAVGSDGWLVMFLKDKKTFNNYKKWRALSYDNILYKTDIALYDNYTRLAYFKISLASVTSTSEQSELQMKVVGFAENINSGENLEAFVNNNWHKTQAGELWRGVFSDIHLDSAINYAYDLSGGSLKLGTLVMNARGRLAGFVVENNRLLPCSAVTRVLPKVLNQKKIIYPSFGVAGWFSDEQPIILADKNISGFAVYDVWSRSSILQRGDILLEINGQTVKDENLWYNLGNDLVHLKILRRGQTLEKDAKLLSAGPLSY</sequence>
<keyword evidence="1" id="KW-0812">Transmembrane</keyword>
<feature type="transmembrane region" description="Helical" evidence="1">
    <location>
        <begin position="24"/>
        <end position="48"/>
    </location>
</feature>
<dbReference type="InterPro" id="IPR036034">
    <property type="entry name" value="PDZ_sf"/>
</dbReference>